<keyword evidence="1" id="KW-0282">Flagellum</keyword>
<dbReference type="RefSeq" id="WP_191307910.1">
    <property type="nucleotide sequence ID" value="NZ_BNCL01000002.1"/>
</dbReference>
<sequence>MNAVSSFSTPRYGNGILRTARDAEYDVFSRVTRMLRHAAGGSHTDLIQAVHKNNELWTILASDLASDGNSLPDQLRAGLLSLAGFALRHGHRALANGAELAPLIDINLAVMRGLRQEAAT</sequence>
<reference evidence="1 2" key="1">
    <citation type="submission" date="2021-01" db="EMBL/GenBank/DDBJ databases">
        <title>011410 draft genome.</title>
        <authorList>
            <person name="Lang L."/>
        </authorList>
    </citation>
    <scope>NUCLEOTIDE SEQUENCE [LARGE SCALE GENOMIC DNA]</scope>
    <source>
        <strain evidence="1 2">KCTC 42845</strain>
    </source>
</reference>
<gene>
    <name evidence="1" type="primary">flaF</name>
    <name evidence="1" type="ORF">JL111_01385</name>
</gene>
<name>A0ABS1S092_9RHOB</name>
<keyword evidence="1" id="KW-0966">Cell projection</keyword>
<comment type="caution">
    <text evidence="1">The sequence shown here is derived from an EMBL/GenBank/DDBJ whole genome shotgun (WGS) entry which is preliminary data.</text>
</comment>
<proteinExistence type="predicted"/>
<dbReference type="EMBL" id="JAESHT010000001">
    <property type="protein sequence ID" value="MBL3672126.1"/>
    <property type="molecule type" value="Genomic_DNA"/>
</dbReference>
<dbReference type="NCBIfam" id="NF009435">
    <property type="entry name" value="PRK12794.1"/>
    <property type="match status" value="1"/>
</dbReference>
<dbReference type="InterPro" id="IPR010845">
    <property type="entry name" value="FlaF"/>
</dbReference>
<dbReference type="Pfam" id="PF07309">
    <property type="entry name" value="FlaF"/>
    <property type="match status" value="1"/>
</dbReference>
<accession>A0ABS1S092</accession>
<organism evidence="1 2">
    <name type="scientific">Paracoccus aerius</name>
    <dbReference type="NCBI Taxonomy" id="1915382"/>
    <lineage>
        <taxon>Bacteria</taxon>
        <taxon>Pseudomonadati</taxon>
        <taxon>Pseudomonadota</taxon>
        <taxon>Alphaproteobacteria</taxon>
        <taxon>Rhodobacterales</taxon>
        <taxon>Paracoccaceae</taxon>
        <taxon>Paracoccus</taxon>
    </lineage>
</organism>
<protein>
    <submittedName>
        <fullName evidence="1">Flagellar biosynthesis regulator FlaF</fullName>
    </submittedName>
</protein>
<evidence type="ECO:0000313" key="2">
    <source>
        <dbReference type="Proteomes" id="UP000644749"/>
    </source>
</evidence>
<keyword evidence="2" id="KW-1185">Reference proteome</keyword>
<keyword evidence="1" id="KW-0969">Cilium</keyword>
<evidence type="ECO:0000313" key="1">
    <source>
        <dbReference type="EMBL" id="MBL3672126.1"/>
    </source>
</evidence>
<dbReference type="Proteomes" id="UP000644749">
    <property type="component" value="Unassembled WGS sequence"/>
</dbReference>